<reference evidence="2 3" key="1">
    <citation type="submission" date="2016-07" db="EMBL/GenBank/DDBJ databases">
        <title>Multiple horizontal gene transfer events from other fungi enriched the ability of initially mycotrophic Trichoderma (Ascomycota) to feed on dead plant biomass.</title>
        <authorList>
            <consortium name="DOE Joint Genome Institute"/>
            <person name="Aerts A."/>
            <person name="Atanasova L."/>
            <person name="Chenthamara K."/>
            <person name="Zhang J."/>
            <person name="Grujic M."/>
            <person name="Henrissat B."/>
            <person name="Kuo A."/>
            <person name="Salamov A."/>
            <person name="Lipzen A."/>
            <person name="Labutti K."/>
            <person name="Barry K."/>
            <person name="Miao Y."/>
            <person name="Rahimi M.J."/>
            <person name="Shen Q."/>
            <person name="Grigoriev I.V."/>
            <person name="Kubicek C.P."/>
            <person name="Druzhinina I.S."/>
        </authorList>
    </citation>
    <scope>NUCLEOTIDE SEQUENCE [LARGE SCALE GENOMIC DNA]</scope>
    <source>
        <strain evidence="2 3">CBS 226.95</strain>
    </source>
</reference>
<evidence type="ECO:0000313" key="3">
    <source>
        <dbReference type="Proteomes" id="UP000241690"/>
    </source>
</evidence>
<dbReference type="RefSeq" id="XP_024773982.1">
    <property type="nucleotide sequence ID" value="XM_024915304.1"/>
</dbReference>
<sequence>MRRAGSIYSSADSLGNIKTGNRSAQFCSFCCLLFPPLLFFFFTFSSCYFEDVARTGTARARTRKQKLELDMFVHTRMSRGLAGMDAMCLGWKPRHGGNNAEQRKSKRSDNDWHGAECSRFEASLFDRGRGKIKKGFYLF</sequence>
<gene>
    <name evidence="2" type="ORF">M431DRAFT_454402</name>
</gene>
<dbReference type="Proteomes" id="UP000241690">
    <property type="component" value="Unassembled WGS sequence"/>
</dbReference>
<proteinExistence type="predicted"/>
<evidence type="ECO:0000256" key="1">
    <source>
        <dbReference type="SAM" id="Phobius"/>
    </source>
</evidence>
<feature type="transmembrane region" description="Helical" evidence="1">
    <location>
        <begin position="26"/>
        <end position="44"/>
    </location>
</feature>
<dbReference type="EMBL" id="KZ679681">
    <property type="protein sequence ID" value="PTB54305.1"/>
    <property type="molecule type" value="Genomic_DNA"/>
</dbReference>
<keyword evidence="3" id="KW-1185">Reference proteome</keyword>
<dbReference type="GeneID" id="36623871"/>
<evidence type="ECO:0000313" key="2">
    <source>
        <dbReference type="EMBL" id="PTB54305.1"/>
    </source>
</evidence>
<protein>
    <submittedName>
        <fullName evidence="2">Uncharacterized protein</fullName>
    </submittedName>
</protein>
<keyword evidence="1" id="KW-0812">Transmembrane</keyword>
<organism evidence="2 3">
    <name type="scientific">Trichoderma harzianum CBS 226.95</name>
    <dbReference type="NCBI Taxonomy" id="983964"/>
    <lineage>
        <taxon>Eukaryota</taxon>
        <taxon>Fungi</taxon>
        <taxon>Dikarya</taxon>
        <taxon>Ascomycota</taxon>
        <taxon>Pezizomycotina</taxon>
        <taxon>Sordariomycetes</taxon>
        <taxon>Hypocreomycetidae</taxon>
        <taxon>Hypocreales</taxon>
        <taxon>Hypocreaceae</taxon>
        <taxon>Trichoderma</taxon>
    </lineage>
</organism>
<dbReference type="AlphaFoldDB" id="A0A2T4AB53"/>
<keyword evidence="1" id="KW-0472">Membrane</keyword>
<keyword evidence="1" id="KW-1133">Transmembrane helix</keyword>
<accession>A0A2T4AB53</accession>
<name>A0A2T4AB53_TRIHA</name>